<evidence type="ECO:0000313" key="3">
    <source>
        <dbReference type="Proteomes" id="UP000504612"/>
    </source>
</evidence>
<dbReference type="PANTHER" id="PTHR18887:SF2">
    <property type="entry name" value="GOLGIN SUBFAMILY B MEMBER 1"/>
    <property type="match status" value="1"/>
</dbReference>
<sequence length="624" mass="69960">MTPSFSFFQSGTAGTLEDPLPAQPDRQPDLLESFADERQRDLSILLLELQEAQEEIAFLKGQLPLSSSLEDDAGRSQGNDAEREGEGTVAIQSDSSSSSLVTVDIQDSPSVLGMLLGPEENETSQGPSADSELQSQKIAKLELEVAELQRRQQEATETHQRVLEEKTAEIGQLQEQLEGSPAAHPELQPQLPNYERGISHLGLLKEQIQSLRNEAQSKDVKIVALQKDLDEAQRQLSEQEMAGRNLLSQLQKEQQDGQALVEQAREASAKAKEQSQALALKELEVAKLATLLSENSLEVERLQQEVAERERRMAEVSVGMSDRMVQLNEEKFVLGKELKSVMEQLSVLQQGKETRGQAVETEERWPPTEEWPTDQAVEVLRKENELLRKKLQAALLSRKELLARVRQLEQEGKGEEKLPAESQEGMAQENEGGGPPSVSHSGQGHPVRRGRAASLNQLLSAKEAASQVSLEEEERTWLRTMIAELQQHLQEKDLQINALQAELKDRQLSPEKQSPVDQNVEGSSSADSREGGTSSKANLGPEGENKTTQEEFSALVQEREELQKKLQEALVSRKETIKKAKEKDRHYRELLKQQKEDYNLLQEQLEQQSWEKENLQDQLQTLSK</sequence>
<evidence type="ECO:0000256" key="1">
    <source>
        <dbReference type="SAM" id="Coils"/>
    </source>
</evidence>
<feature type="compositionally biased region" description="Polar residues" evidence="2">
    <location>
        <begin position="1"/>
        <end position="13"/>
    </location>
</feature>
<dbReference type="AlphaFoldDB" id="A0A6J1W1A9"/>
<feature type="non-terminal residue" evidence="4">
    <location>
        <position position="624"/>
    </location>
</feature>
<evidence type="ECO:0000256" key="2">
    <source>
        <dbReference type="SAM" id="MobiDB-lite"/>
    </source>
</evidence>
<dbReference type="GO" id="GO:0005793">
    <property type="term" value="C:endoplasmic reticulum-Golgi intermediate compartment"/>
    <property type="evidence" value="ECO:0007669"/>
    <property type="project" value="TreeGrafter"/>
</dbReference>
<dbReference type="PANTHER" id="PTHR18887">
    <property type="entry name" value="GOLGI-ASSOCIATED PROTEIN GCP360-RELATED"/>
    <property type="match status" value="1"/>
</dbReference>
<gene>
    <name evidence="4" type="primary">LOC113430945</name>
</gene>
<feature type="region of interest" description="Disordered" evidence="2">
    <location>
        <begin position="409"/>
        <end position="473"/>
    </location>
</feature>
<dbReference type="Proteomes" id="UP000504612">
    <property type="component" value="Unplaced"/>
</dbReference>
<proteinExistence type="predicted"/>
<feature type="region of interest" description="Disordered" evidence="2">
    <location>
        <begin position="505"/>
        <end position="558"/>
    </location>
</feature>
<keyword evidence="1" id="KW-0175">Coiled coil</keyword>
<accession>A0A6J1W1A9</accession>
<feature type="region of interest" description="Disordered" evidence="2">
    <location>
        <begin position="1"/>
        <end position="29"/>
    </location>
</feature>
<reference evidence="4" key="1">
    <citation type="submission" date="2025-08" db="UniProtKB">
        <authorList>
            <consortium name="RefSeq"/>
        </authorList>
    </citation>
    <scope>IDENTIFICATION</scope>
</reference>
<feature type="coiled-coil region" evidence="1">
    <location>
        <begin position="201"/>
        <end position="312"/>
    </location>
</feature>
<name>A0A6J1W1A9_9SAUR</name>
<dbReference type="RefSeq" id="XP_026549122.1">
    <property type="nucleotide sequence ID" value="XM_026693337.1"/>
</dbReference>
<organism evidence="3 4">
    <name type="scientific">Notechis scutatus</name>
    <name type="common">mainland tiger snake</name>
    <dbReference type="NCBI Taxonomy" id="8663"/>
    <lineage>
        <taxon>Eukaryota</taxon>
        <taxon>Metazoa</taxon>
        <taxon>Chordata</taxon>
        <taxon>Craniata</taxon>
        <taxon>Vertebrata</taxon>
        <taxon>Euteleostomi</taxon>
        <taxon>Lepidosauria</taxon>
        <taxon>Squamata</taxon>
        <taxon>Bifurcata</taxon>
        <taxon>Unidentata</taxon>
        <taxon>Episquamata</taxon>
        <taxon>Toxicofera</taxon>
        <taxon>Serpentes</taxon>
        <taxon>Colubroidea</taxon>
        <taxon>Elapidae</taxon>
        <taxon>Hydrophiinae</taxon>
        <taxon>Notechis</taxon>
    </lineage>
</organism>
<evidence type="ECO:0000313" key="4">
    <source>
        <dbReference type="RefSeq" id="XP_026549122.1"/>
    </source>
</evidence>
<feature type="compositionally biased region" description="Polar residues" evidence="2">
    <location>
        <begin position="510"/>
        <end position="537"/>
    </location>
</feature>
<feature type="compositionally biased region" description="Polar residues" evidence="2">
    <location>
        <begin position="123"/>
        <end position="136"/>
    </location>
</feature>
<dbReference type="InterPro" id="IPR026202">
    <property type="entry name" value="GOLGB1"/>
</dbReference>
<dbReference type="GeneID" id="113430945"/>
<keyword evidence="3" id="KW-1185">Reference proteome</keyword>
<feature type="region of interest" description="Disordered" evidence="2">
    <location>
        <begin position="62"/>
        <end position="101"/>
    </location>
</feature>
<feature type="compositionally biased region" description="Basic and acidic residues" evidence="2">
    <location>
        <begin position="409"/>
        <end position="419"/>
    </location>
</feature>
<feature type="region of interest" description="Disordered" evidence="2">
    <location>
        <begin position="115"/>
        <end position="136"/>
    </location>
</feature>
<protein>
    <submittedName>
        <fullName evidence="4">Golgin subfamily B member 1-like</fullName>
    </submittedName>
</protein>
<feature type="coiled-coil region" evidence="1">
    <location>
        <begin position="35"/>
        <end position="62"/>
    </location>
</feature>
<dbReference type="GO" id="GO:0016020">
    <property type="term" value="C:membrane"/>
    <property type="evidence" value="ECO:0007669"/>
    <property type="project" value="TreeGrafter"/>
</dbReference>
<dbReference type="GO" id="GO:0005801">
    <property type="term" value="C:cis-Golgi network"/>
    <property type="evidence" value="ECO:0007669"/>
    <property type="project" value="TreeGrafter"/>
</dbReference>
<dbReference type="KEGG" id="nss:113430945"/>